<evidence type="ECO:0000313" key="2">
    <source>
        <dbReference type="EMBL" id="PLX59962.1"/>
    </source>
</evidence>
<dbReference type="InterPro" id="IPR022441">
    <property type="entry name" value="Para_beta_helix_rpt-2"/>
</dbReference>
<protein>
    <submittedName>
        <fullName evidence="2">Nitrous oxide reductase family maturation protein NosD</fullName>
    </submittedName>
</protein>
<dbReference type="InterPro" id="IPR012334">
    <property type="entry name" value="Pectin_lyas_fold"/>
</dbReference>
<dbReference type="AlphaFoldDB" id="A0A2N6CSA8"/>
<dbReference type="InterPro" id="IPR006633">
    <property type="entry name" value="Carb-bd_sugar_hydrolysis-dom"/>
</dbReference>
<dbReference type="InterPro" id="IPR011050">
    <property type="entry name" value="Pectin_lyase_fold/virulence"/>
</dbReference>
<gene>
    <name evidence="2" type="ORF">C0630_18920</name>
</gene>
<dbReference type="InterPro" id="IPR026464">
    <property type="entry name" value="NosD_copper_fam"/>
</dbReference>
<dbReference type="InterPro" id="IPR007742">
    <property type="entry name" value="NosD_dom"/>
</dbReference>
<organism evidence="2 3">
    <name type="scientific">Sedimenticola selenatireducens</name>
    <dbReference type="NCBI Taxonomy" id="191960"/>
    <lineage>
        <taxon>Bacteria</taxon>
        <taxon>Pseudomonadati</taxon>
        <taxon>Pseudomonadota</taxon>
        <taxon>Gammaproteobacteria</taxon>
        <taxon>Chromatiales</taxon>
        <taxon>Sedimenticolaceae</taxon>
        <taxon>Sedimenticola</taxon>
    </lineage>
</organism>
<dbReference type="STRING" id="1111735.GCA_000428045_02258"/>
<dbReference type="NCBIfam" id="TIGR03804">
    <property type="entry name" value="para_beta_helix"/>
    <property type="match status" value="1"/>
</dbReference>
<evidence type="ECO:0000259" key="1">
    <source>
        <dbReference type="SMART" id="SM00722"/>
    </source>
</evidence>
<comment type="caution">
    <text evidence="2">The sequence shown here is derived from an EMBL/GenBank/DDBJ whole genome shotgun (WGS) entry which is preliminary data.</text>
</comment>
<dbReference type="EMBL" id="PKUN01000030">
    <property type="protein sequence ID" value="PLX59962.1"/>
    <property type="molecule type" value="Genomic_DNA"/>
</dbReference>
<dbReference type="RefSeq" id="WP_273440982.1">
    <property type="nucleotide sequence ID" value="NZ_PKUN01000030.1"/>
</dbReference>
<name>A0A2N6CSA8_9GAMM</name>
<dbReference type="SMART" id="SM00710">
    <property type="entry name" value="PbH1"/>
    <property type="match status" value="9"/>
</dbReference>
<proteinExistence type="predicted"/>
<dbReference type="Pfam" id="PF05048">
    <property type="entry name" value="NosD"/>
    <property type="match status" value="1"/>
</dbReference>
<dbReference type="Proteomes" id="UP000235015">
    <property type="component" value="Unassembled WGS sequence"/>
</dbReference>
<sequence>MKRLWLMLCLLAGCLVSTLGYALPPLQLFVDITPPGGVLTLPAGSYAGPVVIRRPIIIDGRGEVTVDGEGGGTVVTVLADGVTIRGLHLTNSGNSHDQVDAALLLAANDALVENNRMDVVLFGIHIRQSNGNVVRNNRIESRAEAPSLRGEGIRVWYSSDNLMEGNHITQVRDVVFTNSSDNRFIGNTIENSRIGMELIFSPDNEIAENTLIRNTTGIVLIYSNGVVIRENRLLNMPDATSSALAVKESSQVRLEANDIVRCAVGLTANSPTDPENIIYLINNHFAYNDVAMYFYGEKGGHIIHGNRFTGNIIPIAVSAASSARDNDWRGNAWDTYEGFDRDLDGTGDTPHNIYLYSDRLWMDRPMARFFRASPVLEMVDFIERLAPFSMPDLILSDPSPRMH</sequence>
<accession>A0A2N6CSA8</accession>
<feature type="domain" description="Carbohydrate-binding/sugar hydrolysis" evidence="1">
    <location>
        <begin position="33"/>
        <end position="178"/>
    </location>
</feature>
<reference evidence="2 3" key="1">
    <citation type="submission" date="2017-11" db="EMBL/GenBank/DDBJ databases">
        <title>Genome-resolved metagenomics identifies genetic mobility, metabolic interactions, and unexpected diversity in perchlorate-reducing communities.</title>
        <authorList>
            <person name="Barnum T.P."/>
            <person name="Figueroa I.A."/>
            <person name="Carlstrom C.I."/>
            <person name="Lucas L.N."/>
            <person name="Engelbrektson A.L."/>
            <person name="Coates J.D."/>
        </authorList>
    </citation>
    <scope>NUCLEOTIDE SEQUENCE [LARGE SCALE GENOMIC DNA]</scope>
    <source>
        <strain evidence="2">BM301</strain>
    </source>
</reference>
<dbReference type="NCBIfam" id="TIGR04247">
    <property type="entry name" value="NosD_copper_fam"/>
    <property type="match status" value="1"/>
</dbReference>
<feature type="domain" description="Carbohydrate-binding/sugar hydrolysis" evidence="1">
    <location>
        <begin position="183"/>
        <end position="356"/>
    </location>
</feature>
<dbReference type="SUPFAM" id="SSF51126">
    <property type="entry name" value="Pectin lyase-like"/>
    <property type="match status" value="1"/>
</dbReference>
<evidence type="ECO:0000313" key="3">
    <source>
        <dbReference type="Proteomes" id="UP000235015"/>
    </source>
</evidence>
<dbReference type="InterPro" id="IPR006626">
    <property type="entry name" value="PbH1"/>
</dbReference>
<dbReference type="SMART" id="SM00722">
    <property type="entry name" value="CASH"/>
    <property type="match status" value="2"/>
</dbReference>
<dbReference type="Gene3D" id="2.160.20.10">
    <property type="entry name" value="Single-stranded right-handed beta-helix, Pectin lyase-like"/>
    <property type="match status" value="1"/>
</dbReference>